<keyword evidence="1" id="KW-0472">Membrane</keyword>
<dbReference type="Proteomes" id="UP001333102">
    <property type="component" value="Chromosome"/>
</dbReference>
<feature type="transmembrane region" description="Helical" evidence="1">
    <location>
        <begin position="6"/>
        <end position="28"/>
    </location>
</feature>
<organism evidence="2 3">
    <name type="scientific">Geochorda subterranea</name>
    <dbReference type="NCBI Taxonomy" id="3109564"/>
    <lineage>
        <taxon>Bacteria</taxon>
        <taxon>Bacillati</taxon>
        <taxon>Bacillota</taxon>
        <taxon>Limnochordia</taxon>
        <taxon>Limnochordales</taxon>
        <taxon>Geochordaceae</taxon>
        <taxon>Geochorda</taxon>
    </lineage>
</organism>
<dbReference type="RefSeq" id="WP_324670159.1">
    <property type="nucleotide sequence ID" value="NZ_CP141614.1"/>
</dbReference>
<keyword evidence="3" id="KW-1185">Reference proteome</keyword>
<protein>
    <submittedName>
        <fullName evidence="2">Uncharacterized protein</fullName>
    </submittedName>
</protein>
<name>A0ABZ1BT94_9FIRM</name>
<accession>A0ABZ1BT94</accession>
<evidence type="ECO:0000313" key="2">
    <source>
        <dbReference type="EMBL" id="WRP15751.1"/>
    </source>
</evidence>
<dbReference type="EMBL" id="CP141614">
    <property type="protein sequence ID" value="WRP15751.1"/>
    <property type="molecule type" value="Genomic_DNA"/>
</dbReference>
<reference evidence="3" key="1">
    <citation type="submission" date="2023-12" db="EMBL/GenBank/DDBJ databases">
        <title>Novel isolates from deep terrestrial aquifers shed light on the physiology and ecology of the class Limnochordia.</title>
        <authorList>
            <person name="Karnachuk O.V."/>
            <person name="Lukina A.P."/>
            <person name="Avakyan M.R."/>
            <person name="Kadnikov V."/>
            <person name="Begmatov S."/>
            <person name="Beletsky A.V."/>
            <person name="Mardanov A.V."/>
            <person name="Ravin N.V."/>
        </authorList>
    </citation>
    <scope>NUCLEOTIDE SEQUENCE [LARGE SCALE GENOMIC DNA]</scope>
    <source>
        <strain evidence="3">LN</strain>
    </source>
</reference>
<evidence type="ECO:0000313" key="3">
    <source>
        <dbReference type="Proteomes" id="UP001333102"/>
    </source>
</evidence>
<keyword evidence="1" id="KW-1133">Transmembrane helix</keyword>
<sequence length="223" mass="24402">MTAWDWVLSSIQAFGTVGLLWVTYQYVLETRRLVAATRQQVAESARSALVVETLVEQPTPDGTNFHILLRNYGSRPAMDVQVFVAADRVGLTGEGSIVAKVIKPLAPKLLYDVAIQGLRPGQVVTLVRDPLSREHPVLVPALVVTTEVDNQVSPWRGEALGEDVILALTYQDPIGSKRWLVYQQRPGAALQIDGEGDLRIGGRAIEGPVSLPTRWFAKGQSPQ</sequence>
<evidence type="ECO:0000256" key="1">
    <source>
        <dbReference type="SAM" id="Phobius"/>
    </source>
</evidence>
<gene>
    <name evidence="2" type="ORF">VLY81_06245</name>
</gene>
<keyword evidence="1" id="KW-0812">Transmembrane</keyword>
<proteinExistence type="predicted"/>